<evidence type="ECO:0000313" key="2">
    <source>
        <dbReference type="EMBL" id="CTQ75144.1"/>
    </source>
</evidence>
<gene>
    <name evidence="2" type="ORF">LA5096_04247</name>
</gene>
<dbReference type="GeneID" id="97671554"/>
<organism evidence="2 3">
    <name type="scientific">Roseibium album</name>
    <dbReference type="NCBI Taxonomy" id="311410"/>
    <lineage>
        <taxon>Bacteria</taxon>
        <taxon>Pseudomonadati</taxon>
        <taxon>Pseudomonadota</taxon>
        <taxon>Alphaproteobacteria</taxon>
        <taxon>Hyphomicrobiales</taxon>
        <taxon>Stappiaceae</taxon>
        <taxon>Roseibium</taxon>
    </lineage>
</organism>
<proteinExistence type="predicted"/>
<evidence type="ECO:0000313" key="3">
    <source>
        <dbReference type="Proteomes" id="UP000049983"/>
    </source>
</evidence>
<feature type="region of interest" description="Disordered" evidence="1">
    <location>
        <begin position="152"/>
        <end position="190"/>
    </location>
</feature>
<name>A0A0M7ANF4_9HYPH</name>
<dbReference type="AlphaFoldDB" id="A0A0M7ANF4"/>
<dbReference type="Proteomes" id="UP000049983">
    <property type="component" value="Unassembled WGS sequence"/>
</dbReference>
<dbReference type="RefSeq" id="WP_055118835.1">
    <property type="nucleotide sequence ID" value="NZ_CANMGD010000004.1"/>
</dbReference>
<dbReference type="OrthoDB" id="8443793at2"/>
<protein>
    <recommendedName>
        <fullName evidence="4">DUF177 domain-containing protein</fullName>
    </recommendedName>
</protein>
<dbReference type="STRING" id="311410.LA5095_04456"/>
<keyword evidence="3" id="KW-1185">Reference proteome</keyword>
<reference evidence="3" key="1">
    <citation type="submission" date="2015-07" db="EMBL/GenBank/DDBJ databases">
        <authorList>
            <person name="Rodrigo-Torres Lidia"/>
            <person name="Arahal R.David."/>
        </authorList>
    </citation>
    <scope>NUCLEOTIDE SEQUENCE [LARGE SCALE GENOMIC DNA]</scope>
    <source>
        <strain evidence="3">CECT 5096</strain>
    </source>
</reference>
<evidence type="ECO:0008006" key="4">
    <source>
        <dbReference type="Google" id="ProtNLM"/>
    </source>
</evidence>
<evidence type="ECO:0000256" key="1">
    <source>
        <dbReference type="SAM" id="MobiDB-lite"/>
    </source>
</evidence>
<dbReference type="EMBL" id="CXWC01000012">
    <property type="protein sequence ID" value="CTQ75144.1"/>
    <property type="molecule type" value="Genomic_DNA"/>
</dbReference>
<dbReference type="Pfam" id="PF02620">
    <property type="entry name" value="YceD"/>
    <property type="match status" value="1"/>
</dbReference>
<sequence length="190" mass="21153">MATETFPYSYAVNANRVVDKDEALVIEPDAESLRAIASAYDILDIRGLKAEFTLKPYRKEGMRVVGSIDAELSQTCCVSLEAFDSSLSIKVDRTFEPVSSKPRRIRDLNDEGEIEIDLESLDPPDVIIDGVLDLGALICEELALSLDTFPRKPGVEFERGDELEETAQEETEKRPSPFAALETLKSHKED</sequence>
<dbReference type="InterPro" id="IPR003772">
    <property type="entry name" value="YceD"/>
</dbReference>
<accession>A0A0M7ANF4</accession>